<dbReference type="AlphaFoldDB" id="A0A7L1T104"/>
<dbReference type="Pfam" id="PF00665">
    <property type="entry name" value="rve"/>
    <property type="match status" value="1"/>
</dbReference>
<evidence type="ECO:0000256" key="3">
    <source>
        <dbReference type="ARBA" id="ARBA00022722"/>
    </source>
</evidence>
<dbReference type="InterPro" id="IPR036397">
    <property type="entry name" value="RNaseH_sf"/>
</dbReference>
<evidence type="ECO:0000256" key="1">
    <source>
        <dbReference type="ARBA" id="ARBA00022679"/>
    </source>
</evidence>
<dbReference type="InterPro" id="IPR001584">
    <property type="entry name" value="Integrase_cat-core"/>
</dbReference>
<gene>
    <name evidence="8" type="primary">Ervk18_0</name>
    <name evidence="8" type="ORF">ARAGUA_R15880</name>
</gene>
<keyword evidence="4" id="KW-0255">Endonuclease</keyword>
<evidence type="ECO:0000313" key="8">
    <source>
        <dbReference type="EMBL" id="NXO55211.1"/>
    </source>
</evidence>
<dbReference type="InterPro" id="IPR012337">
    <property type="entry name" value="RNaseH-like_sf"/>
</dbReference>
<dbReference type="PROSITE" id="PS50994">
    <property type="entry name" value="INTEGRASE"/>
    <property type="match status" value="1"/>
</dbReference>
<organism evidence="8 9">
    <name type="scientific">Aramus guarauna</name>
    <name type="common">Limpkin</name>
    <name type="synonym">Scolopax guarauna</name>
    <dbReference type="NCBI Taxonomy" id="54356"/>
    <lineage>
        <taxon>Eukaryota</taxon>
        <taxon>Metazoa</taxon>
        <taxon>Chordata</taxon>
        <taxon>Craniata</taxon>
        <taxon>Vertebrata</taxon>
        <taxon>Euteleostomi</taxon>
        <taxon>Archelosauria</taxon>
        <taxon>Archosauria</taxon>
        <taxon>Dinosauria</taxon>
        <taxon>Saurischia</taxon>
        <taxon>Theropoda</taxon>
        <taxon>Coelurosauria</taxon>
        <taxon>Aves</taxon>
        <taxon>Neognathae</taxon>
        <taxon>Neoaves</taxon>
        <taxon>Gruiformes</taxon>
        <taxon>Aramidae</taxon>
        <taxon>Aramus</taxon>
    </lineage>
</organism>
<dbReference type="GO" id="GO:0035613">
    <property type="term" value="F:RNA stem-loop binding"/>
    <property type="evidence" value="ECO:0007669"/>
    <property type="project" value="TreeGrafter"/>
</dbReference>
<dbReference type="Proteomes" id="UP000567570">
    <property type="component" value="Unassembled WGS sequence"/>
</dbReference>
<keyword evidence="3" id="KW-0540">Nuclease</keyword>
<dbReference type="SUPFAM" id="SSF53098">
    <property type="entry name" value="Ribonuclease H-like"/>
    <property type="match status" value="1"/>
</dbReference>
<proteinExistence type="predicted"/>
<dbReference type="GO" id="GO:0016787">
    <property type="term" value="F:hydrolase activity"/>
    <property type="evidence" value="ECO:0007669"/>
    <property type="project" value="UniProtKB-KW"/>
</dbReference>
<dbReference type="PANTHER" id="PTHR41694:SF3">
    <property type="entry name" value="RNA-DIRECTED DNA POLYMERASE-RELATED"/>
    <property type="match status" value="1"/>
</dbReference>
<dbReference type="Gene3D" id="3.30.420.10">
    <property type="entry name" value="Ribonuclease H-like superfamily/Ribonuclease H"/>
    <property type="match status" value="1"/>
</dbReference>
<evidence type="ECO:0000256" key="5">
    <source>
        <dbReference type="ARBA" id="ARBA00022801"/>
    </source>
</evidence>
<keyword evidence="1" id="KW-0808">Transferase</keyword>
<sequence>RHAQAHFRLAFAALGVPREVKTDNGPAYTSKSTAKFFHTWGITHRTGIPHSPTGQAIVECSHRT</sequence>
<evidence type="ECO:0000256" key="4">
    <source>
        <dbReference type="ARBA" id="ARBA00022759"/>
    </source>
</evidence>
<dbReference type="PANTHER" id="PTHR41694">
    <property type="entry name" value="ENDOGENOUS RETROVIRUS GROUP K MEMBER POL PROTEIN"/>
    <property type="match status" value="1"/>
</dbReference>
<feature type="domain" description="Integrase catalytic" evidence="7">
    <location>
        <begin position="1"/>
        <end position="64"/>
    </location>
</feature>
<dbReference type="GO" id="GO:0015074">
    <property type="term" value="P:DNA integration"/>
    <property type="evidence" value="ECO:0007669"/>
    <property type="project" value="InterPro"/>
</dbReference>
<dbReference type="GO" id="GO:0004519">
    <property type="term" value="F:endonuclease activity"/>
    <property type="evidence" value="ECO:0007669"/>
    <property type="project" value="UniProtKB-KW"/>
</dbReference>
<accession>A0A7L1T104</accession>
<dbReference type="GO" id="GO:0003964">
    <property type="term" value="F:RNA-directed DNA polymerase activity"/>
    <property type="evidence" value="ECO:0007669"/>
    <property type="project" value="UniProtKB-KW"/>
</dbReference>
<protein>
    <submittedName>
        <fullName evidence="8">POK18 protein</fullName>
    </submittedName>
</protein>
<dbReference type="EMBL" id="VXBL01006053">
    <property type="protein sequence ID" value="NXO55211.1"/>
    <property type="molecule type" value="Genomic_DNA"/>
</dbReference>
<keyword evidence="5" id="KW-0378">Hydrolase</keyword>
<reference evidence="8 9" key="1">
    <citation type="submission" date="2019-09" db="EMBL/GenBank/DDBJ databases">
        <title>Bird 10,000 Genomes (B10K) Project - Family phase.</title>
        <authorList>
            <person name="Zhang G."/>
        </authorList>
    </citation>
    <scope>NUCLEOTIDE SEQUENCE [LARGE SCALE GENOMIC DNA]</scope>
    <source>
        <strain evidence="8">B10K-DU-002-11</strain>
        <tissue evidence="8">Muscle</tissue>
    </source>
</reference>
<comment type="caution">
    <text evidence="8">The sequence shown here is derived from an EMBL/GenBank/DDBJ whole genome shotgun (WGS) entry which is preliminary data.</text>
</comment>
<evidence type="ECO:0000313" key="9">
    <source>
        <dbReference type="Proteomes" id="UP000567570"/>
    </source>
</evidence>
<keyword evidence="2" id="KW-0548">Nucleotidyltransferase</keyword>
<evidence type="ECO:0000259" key="7">
    <source>
        <dbReference type="PROSITE" id="PS50994"/>
    </source>
</evidence>
<name>A0A7L1T104_ARAGA</name>
<feature type="non-terminal residue" evidence="8">
    <location>
        <position position="1"/>
    </location>
</feature>
<feature type="non-terminal residue" evidence="8">
    <location>
        <position position="64"/>
    </location>
</feature>
<evidence type="ECO:0000256" key="2">
    <source>
        <dbReference type="ARBA" id="ARBA00022695"/>
    </source>
</evidence>
<keyword evidence="9" id="KW-1185">Reference proteome</keyword>
<keyword evidence="6" id="KW-0695">RNA-directed DNA polymerase</keyword>
<evidence type="ECO:0000256" key="6">
    <source>
        <dbReference type="ARBA" id="ARBA00022918"/>
    </source>
</evidence>